<evidence type="ECO:0000313" key="2">
    <source>
        <dbReference type="EMBL" id="KAJ3111960.1"/>
    </source>
</evidence>
<feature type="compositionally biased region" description="Low complexity" evidence="1">
    <location>
        <begin position="507"/>
        <end position="516"/>
    </location>
</feature>
<feature type="compositionally biased region" description="Low complexity" evidence="1">
    <location>
        <begin position="116"/>
        <end position="150"/>
    </location>
</feature>
<feature type="region of interest" description="Disordered" evidence="1">
    <location>
        <begin position="419"/>
        <end position="453"/>
    </location>
</feature>
<feature type="compositionally biased region" description="Basic and acidic residues" evidence="1">
    <location>
        <begin position="55"/>
        <end position="74"/>
    </location>
</feature>
<proteinExistence type="predicted"/>
<feature type="compositionally biased region" description="Low complexity" evidence="1">
    <location>
        <begin position="8"/>
        <end position="18"/>
    </location>
</feature>
<feature type="compositionally biased region" description="Low complexity" evidence="1">
    <location>
        <begin position="162"/>
        <end position="175"/>
    </location>
</feature>
<reference evidence="2" key="1">
    <citation type="submission" date="2020-05" db="EMBL/GenBank/DDBJ databases">
        <title>Phylogenomic resolution of chytrid fungi.</title>
        <authorList>
            <person name="Stajich J.E."/>
            <person name="Amses K."/>
            <person name="Simmons R."/>
            <person name="Seto K."/>
            <person name="Myers J."/>
            <person name="Bonds A."/>
            <person name="Quandt C.A."/>
            <person name="Barry K."/>
            <person name="Liu P."/>
            <person name="Grigoriev I."/>
            <person name="Longcore J.E."/>
            <person name="James T.Y."/>
        </authorList>
    </citation>
    <scope>NUCLEOTIDE SEQUENCE</scope>
    <source>
        <strain evidence="2">JEL0513</strain>
    </source>
</reference>
<evidence type="ECO:0000313" key="3">
    <source>
        <dbReference type="Proteomes" id="UP001211907"/>
    </source>
</evidence>
<protein>
    <submittedName>
        <fullName evidence="2">Uncharacterized protein</fullName>
    </submittedName>
</protein>
<feature type="compositionally biased region" description="Low complexity" evidence="1">
    <location>
        <begin position="351"/>
        <end position="360"/>
    </location>
</feature>
<feature type="non-terminal residue" evidence="2">
    <location>
        <position position="537"/>
    </location>
</feature>
<dbReference type="AlphaFoldDB" id="A0AAD5SX12"/>
<dbReference type="EMBL" id="JADGJH010001583">
    <property type="protein sequence ID" value="KAJ3111960.1"/>
    <property type="molecule type" value="Genomic_DNA"/>
</dbReference>
<feature type="compositionally biased region" description="Basic and acidic residues" evidence="1">
    <location>
        <begin position="419"/>
        <end position="437"/>
    </location>
</feature>
<name>A0AAD5SX12_9FUNG</name>
<feature type="compositionally biased region" description="Polar residues" evidence="1">
    <location>
        <begin position="361"/>
        <end position="371"/>
    </location>
</feature>
<comment type="caution">
    <text evidence="2">The sequence shown here is derived from an EMBL/GenBank/DDBJ whole genome shotgun (WGS) entry which is preliminary data.</text>
</comment>
<sequence length="537" mass="56403">MSSTSQRPSTGAAGSAGTPPAPPGMVRSRSANKSRTGISGTGTSGQASNVGGSSAKEKDKDKDKDKKKDFKVLRPDSFSQGVSLYLREPPPEIKPKEIVRTTTSSAASRDKPKARTPQPSHSASSSKVPAKSPTPRATPSVTSSASSSSSASSAAMAAAAAARAARSRTTTASTANGRATPGTAHSTSALSPPRTRIARPPGSTTTASKRPLLRSANLLAPITLQKEIVIVTSRGTFIVKAGPESTIDWALEVASDLMMAANPLGAVDDGTRVVLVAARTGSGAIASEEDLVFDVCKEDKILFAITADETTNIPPSFAHAFAAAPINDEEHQRALRLQRSDSSAGALNLVSGSSSTSTSTNPLESKGLQSGSGIPILSTHIKRKPALEKFRSNIRMSVAMTNYVDDLDAMVHQLEKTEAEAAKKAEENKRLRDEEPLRPLGFENADDEDDENQHHEVAAVTILNPFGAETESDVVVVVDGDEVSDNHNEPMPDDSSGGRRSEEDYLAPPKQAPPATKAEKLSRRLTRASALSILMDI</sequence>
<keyword evidence="3" id="KW-1185">Reference proteome</keyword>
<feature type="region of interest" description="Disordered" evidence="1">
    <location>
        <begin position="162"/>
        <end position="210"/>
    </location>
</feature>
<feature type="region of interest" description="Disordered" evidence="1">
    <location>
        <begin position="1"/>
        <end position="150"/>
    </location>
</feature>
<gene>
    <name evidence="2" type="ORF">HK100_002498</name>
</gene>
<feature type="region of interest" description="Disordered" evidence="1">
    <location>
        <begin position="481"/>
        <end position="523"/>
    </location>
</feature>
<evidence type="ECO:0000256" key="1">
    <source>
        <dbReference type="SAM" id="MobiDB-lite"/>
    </source>
</evidence>
<organism evidence="2 3">
    <name type="scientific">Physocladia obscura</name>
    <dbReference type="NCBI Taxonomy" id="109957"/>
    <lineage>
        <taxon>Eukaryota</taxon>
        <taxon>Fungi</taxon>
        <taxon>Fungi incertae sedis</taxon>
        <taxon>Chytridiomycota</taxon>
        <taxon>Chytridiomycota incertae sedis</taxon>
        <taxon>Chytridiomycetes</taxon>
        <taxon>Chytridiales</taxon>
        <taxon>Chytriomycetaceae</taxon>
        <taxon>Physocladia</taxon>
    </lineage>
</organism>
<dbReference type="Proteomes" id="UP001211907">
    <property type="component" value="Unassembled WGS sequence"/>
</dbReference>
<feature type="region of interest" description="Disordered" evidence="1">
    <location>
        <begin position="346"/>
        <end position="371"/>
    </location>
</feature>
<accession>A0AAD5SX12</accession>
<feature type="compositionally biased region" description="Basic and acidic residues" evidence="1">
    <location>
        <begin position="484"/>
        <end position="503"/>
    </location>
</feature>
<feature type="compositionally biased region" description="Basic and acidic residues" evidence="1">
    <location>
        <begin position="89"/>
        <end position="99"/>
    </location>
</feature>